<evidence type="ECO:0000313" key="2">
    <source>
        <dbReference type="Proteomes" id="UP000789595"/>
    </source>
</evidence>
<sequence length="227" mass="25589">PLTNYTHRRKLPSARRWRLESSVVPTLPWRALSPAPRRARGRQALDGPLQRVDLLDGSEARDGVGVRAGRVGERLRDEPVLGQRLLARRRRHHLLARLARLGVVVELDAPAAEEEPVGVRRRRRRERPVARHARLRREGLCALPLRIARRRSGGLFSSLVARRLGHRFVRPSPRVHRVPMRSETAGGVLRSELSATSKQQSLTLQWHCKTGSLSAFSSWLGLACSLS</sequence>
<feature type="non-terminal residue" evidence="1">
    <location>
        <position position="1"/>
    </location>
</feature>
<dbReference type="EMBL" id="CAKKNE010000002">
    <property type="protein sequence ID" value="CAH0368183.1"/>
    <property type="molecule type" value="Genomic_DNA"/>
</dbReference>
<dbReference type="AlphaFoldDB" id="A0A8J2S9E8"/>
<reference evidence="1" key="1">
    <citation type="submission" date="2021-11" db="EMBL/GenBank/DDBJ databases">
        <authorList>
            <consortium name="Genoscope - CEA"/>
            <person name="William W."/>
        </authorList>
    </citation>
    <scope>NUCLEOTIDE SEQUENCE</scope>
</reference>
<comment type="caution">
    <text evidence="1">The sequence shown here is derived from an EMBL/GenBank/DDBJ whole genome shotgun (WGS) entry which is preliminary data.</text>
</comment>
<organism evidence="1 2">
    <name type="scientific">Pelagomonas calceolata</name>
    <dbReference type="NCBI Taxonomy" id="35677"/>
    <lineage>
        <taxon>Eukaryota</taxon>
        <taxon>Sar</taxon>
        <taxon>Stramenopiles</taxon>
        <taxon>Ochrophyta</taxon>
        <taxon>Pelagophyceae</taxon>
        <taxon>Pelagomonadales</taxon>
        <taxon>Pelagomonadaceae</taxon>
        <taxon>Pelagomonas</taxon>
    </lineage>
</organism>
<accession>A0A8J2S9E8</accession>
<keyword evidence="2" id="KW-1185">Reference proteome</keyword>
<evidence type="ECO:0000313" key="1">
    <source>
        <dbReference type="EMBL" id="CAH0368183.1"/>
    </source>
</evidence>
<protein>
    <submittedName>
        <fullName evidence="1">Uncharacterized protein</fullName>
    </submittedName>
</protein>
<dbReference type="Proteomes" id="UP000789595">
    <property type="component" value="Unassembled WGS sequence"/>
</dbReference>
<name>A0A8J2S9E8_9STRA</name>
<proteinExistence type="predicted"/>
<gene>
    <name evidence="1" type="ORF">PECAL_2P12380</name>
</gene>